<keyword evidence="1" id="KW-0677">Repeat</keyword>
<dbReference type="InterPro" id="IPR019734">
    <property type="entry name" value="TPR_rpt"/>
</dbReference>
<dbReference type="Pfam" id="PF13181">
    <property type="entry name" value="TPR_8"/>
    <property type="match status" value="1"/>
</dbReference>
<reference evidence="4" key="1">
    <citation type="submission" date="2013-10" db="EMBL/GenBank/DDBJ databases">
        <title>Genomic analysis of the causative agents of coccidiosis in chickens.</title>
        <authorList>
            <person name="Reid A.J."/>
            <person name="Blake D."/>
            <person name="Billington K."/>
            <person name="Browne H."/>
            <person name="Dunn M."/>
            <person name="Hung S."/>
            <person name="Kawahara F."/>
            <person name="Miranda-Saavedra D."/>
            <person name="Mourier T."/>
            <person name="Nagra H."/>
            <person name="Otto T.D."/>
            <person name="Rawlings N."/>
            <person name="Sanchez A."/>
            <person name="Sanders M."/>
            <person name="Subramaniam C."/>
            <person name="Tay Y."/>
            <person name="Dear P."/>
            <person name="Doerig C."/>
            <person name="Gruber A."/>
            <person name="Parkinson J."/>
            <person name="Shirley M."/>
            <person name="Wan K.L."/>
            <person name="Berriman M."/>
            <person name="Tomley F."/>
            <person name="Pain A."/>
        </authorList>
    </citation>
    <scope>NUCLEOTIDE SEQUENCE [LARGE SCALE GENOMIC DNA]</scope>
    <source>
        <strain evidence="4">Houghton</strain>
    </source>
</reference>
<dbReference type="InterPro" id="IPR051685">
    <property type="entry name" value="Ycf3/AcsC/BcsC/TPR_MFPF"/>
</dbReference>
<dbReference type="PANTHER" id="PTHR44943">
    <property type="entry name" value="CELLULOSE SYNTHASE OPERON PROTEIN C"/>
    <property type="match status" value="1"/>
</dbReference>
<evidence type="ECO:0000313" key="5">
    <source>
        <dbReference type="Proteomes" id="UP000030747"/>
    </source>
</evidence>
<gene>
    <name evidence="4" type="ORF">ETH_00009205</name>
</gene>
<reference evidence="4" key="2">
    <citation type="submission" date="2013-10" db="EMBL/GenBank/DDBJ databases">
        <authorList>
            <person name="Aslett M."/>
        </authorList>
    </citation>
    <scope>NUCLEOTIDE SEQUENCE [LARGE SCALE GENOMIC DNA]</scope>
    <source>
        <strain evidence="4">Houghton</strain>
    </source>
</reference>
<accession>U6L123</accession>
<dbReference type="Gene3D" id="1.25.40.10">
    <property type="entry name" value="Tetratricopeptide repeat domain"/>
    <property type="match status" value="2"/>
</dbReference>
<dbReference type="OMA" id="YKPAIFN"/>
<protein>
    <submittedName>
        <fullName evidence="4">TPR domain-containing protein, putative</fullName>
    </submittedName>
</protein>
<dbReference type="Proteomes" id="UP000030747">
    <property type="component" value="Unassembled WGS sequence"/>
</dbReference>
<evidence type="ECO:0000256" key="1">
    <source>
        <dbReference type="ARBA" id="ARBA00022737"/>
    </source>
</evidence>
<feature type="compositionally biased region" description="Polar residues" evidence="3">
    <location>
        <begin position="17"/>
        <end position="27"/>
    </location>
</feature>
<dbReference type="SUPFAM" id="SSF48452">
    <property type="entry name" value="TPR-like"/>
    <property type="match status" value="1"/>
</dbReference>
<sequence length="390" mass="42152">MGNSSSSVAQPPVLGNELTTPSLQSRSRSYDDSCKYLVTGPRPQGTRVTDAYTLDVSSDAGLCCGSAPTNGSVSFVSREEALIKARYYKDRNPELAKQAYLFALNSPPTKGFGKTQRLDVANPATNCGCSFVRCTIPQPVSACWASSQFSHHGAPEGVPDISLQKMASAEATSTTFSSGNVTRLHTDDLDELVVSNPAAQRLQVGDVSGRTTGRESLRQLDDSEFRAEIHAELAQLHLICGEPRKALECYNSAELLAPEQLAYSYRKGVVLQQLGEREGAISCFRAVLQNDSKYKPAIFNLGVCLAVDPATRSEALGTFEHLLSIDPNNDSALDMIADIHEQEGRVAEAYTVKQRVVTLDPSNFRAGRDLARLESTLLDRGGVPGYVTLN</sequence>
<name>U6L123_EIMTE</name>
<evidence type="ECO:0000313" key="4">
    <source>
        <dbReference type="EMBL" id="CDJ42898.1"/>
    </source>
</evidence>
<evidence type="ECO:0000256" key="3">
    <source>
        <dbReference type="SAM" id="MobiDB-lite"/>
    </source>
</evidence>
<dbReference type="GeneID" id="25251042"/>
<dbReference type="InterPro" id="IPR011990">
    <property type="entry name" value="TPR-like_helical_dom_sf"/>
</dbReference>
<keyword evidence="2" id="KW-0802">TPR repeat</keyword>
<dbReference type="OrthoDB" id="420945at2759"/>
<feature type="region of interest" description="Disordered" evidence="3">
    <location>
        <begin position="1"/>
        <end position="28"/>
    </location>
</feature>
<dbReference type="VEuPathDB" id="ToxoDB:ETH2_1027500"/>
<dbReference type="VEuPathDB" id="ToxoDB:ETH_00009205"/>
<keyword evidence="5" id="KW-1185">Reference proteome</keyword>
<dbReference type="PANTHER" id="PTHR44943:SF8">
    <property type="entry name" value="TPR REPEAT-CONTAINING PROTEIN MJ0263"/>
    <property type="match status" value="1"/>
</dbReference>
<dbReference type="AlphaFoldDB" id="U6L123"/>
<evidence type="ECO:0000256" key="2">
    <source>
        <dbReference type="ARBA" id="ARBA00022803"/>
    </source>
</evidence>
<dbReference type="SMART" id="SM00028">
    <property type="entry name" value="TPR"/>
    <property type="match status" value="3"/>
</dbReference>
<dbReference type="EMBL" id="HG675744">
    <property type="protein sequence ID" value="CDJ42898.1"/>
    <property type="molecule type" value="Genomic_DNA"/>
</dbReference>
<organism evidence="4 5">
    <name type="scientific">Eimeria tenella</name>
    <name type="common">Coccidian parasite</name>
    <dbReference type="NCBI Taxonomy" id="5802"/>
    <lineage>
        <taxon>Eukaryota</taxon>
        <taxon>Sar</taxon>
        <taxon>Alveolata</taxon>
        <taxon>Apicomplexa</taxon>
        <taxon>Conoidasida</taxon>
        <taxon>Coccidia</taxon>
        <taxon>Eucoccidiorida</taxon>
        <taxon>Eimeriorina</taxon>
        <taxon>Eimeriidae</taxon>
        <taxon>Eimeria</taxon>
    </lineage>
</organism>
<proteinExistence type="predicted"/>
<dbReference type="RefSeq" id="XP_013233648.1">
    <property type="nucleotide sequence ID" value="XM_013378194.1"/>
</dbReference>